<dbReference type="PANTHER" id="PTHR10672">
    <property type="entry name" value="ADDUCIN"/>
    <property type="match status" value="1"/>
</dbReference>
<name>A0A327MF10_9PROT</name>
<dbReference type="PANTHER" id="PTHR10672:SF3">
    <property type="entry name" value="PROTEIN HU-LI TAI SHAO"/>
    <property type="match status" value="1"/>
</dbReference>
<dbReference type="InterPro" id="IPR036409">
    <property type="entry name" value="Aldolase_II/adducin_N_sf"/>
</dbReference>
<evidence type="ECO:0000313" key="3">
    <source>
        <dbReference type="EMBL" id="RAI60653.1"/>
    </source>
</evidence>
<comment type="similarity">
    <text evidence="1">Belongs to the aldolase class II family.</text>
</comment>
<dbReference type="SMART" id="SM01007">
    <property type="entry name" value="Aldolase_II"/>
    <property type="match status" value="1"/>
</dbReference>
<dbReference type="AlphaFoldDB" id="A0A327MF10"/>
<dbReference type="GO" id="GO:0051015">
    <property type="term" value="F:actin filament binding"/>
    <property type="evidence" value="ECO:0007669"/>
    <property type="project" value="TreeGrafter"/>
</dbReference>
<dbReference type="SUPFAM" id="SSF53639">
    <property type="entry name" value="AraD/HMP-PK domain-like"/>
    <property type="match status" value="1"/>
</dbReference>
<dbReference type="Proteomes" id="UP000249065">
    <property type="component" value="Unassembled WGS sequence"/>
</dbReference>
<comment type="caution">
    <text evidence="3">The sequence shown here is derived from an EMBL/GenBank/DDBJ whole genome shotgun (WGS) entry which is preliminary data.</text>
</comment>
<dbReference type="EMBL" id="QLIX01000001">
    <property type="protein sequence ID" value="RAI60653.1"/>
    <property type="molecule type" value="Genomic_DNA"/>
</dbReference>
<accession>A0A327MF10</accession>
<reference evidence="4" key="1">
    <citation type="submission" date="2018-06" db="EMBL/GenBank/DDBJ databases">
        <authorList>
            <person name="Khan S.A."/>
        </authorList>
    </citation>
    <scope>NUCLEOTIDE SEQUENCE [LARGE SCALE GENOMIC DNA]</scope>
    <source>
        <strain evidence="4">DB-1506</strain>
    </source>
</reference>
<dbReference type="Gene3D" id="3.40.225.10">
    <property type="entry name" value="Class II aldolase/adducin N-terminal domain"/>
    <property type="match status" value="1"/>
</dbReference>
<sequence>MTSQAALRIAPIRASVSDAEWQARLDLAACYRLCDQYGMSDMVYTHITARVPDSPPGEGGHFLINPNGMLFSEITASSLLKVSLEGEVLYRPDLPYGLHPAGFTIHSAIYRARPDAMAAMHTHTIAGMAVSALKCGLLPLTQTATRFYGRIAYHDFRGPERDPGERDLLARSIGARNYCILRNHGLLTLGESVPETFIAMWGMERACQAQLQAMACNTELNLPPDEVVAKSCAMYDPPNSRRYGLLEWPGLMRKLDLADPSWRD</sequence>
<gene>
    <name evidence="3" type="ORF">DOO78_00510</name>
</gene>
<evidence type="ECO:0000313" key="4">
    <source>
        <dbReference type="Proteomes" id="UP000249065"/>
    </source>
</evidence>
<proteinExistence type="inferred from homology"/>
<dbReference type="GO" id="GO:0005856">
    <property type="term" value="C:cytoskeleton"/>
    <property type="evidence" value="ECO:0007669"/>
    <property type="project" value="TreeGrafter"/>
</dbReference>
<organism evidence="3 4">
    <name type="scientific">Roseicella frigidaeris</name>
    <dbReference type="NCBI Taxonomy" id="2230885"/>
    <lineage>
        <taxon>Bacteria</taxon>
        <taxon>Pseudomonadati</taxon>
        <taxon>Pseudomonadota</taxon>
        <taxon>Alphaproteobacteria</taxon>
        <taxon>Acetobacterales</taxon>
        <taxon>Roseomonadaceae</taxon>
        <taxon>Roseicella</taxon>
    </lineage>
</organism>
<keyword evidence="4" id="KW-1185">Reference proteome</keyword>
<dbReference type="OrthoDB" id="5291399at2"/>
<feature type="domain" description="Class II aldolase/adducin N-terminal" evidence="2">
    <location>
        <begin position="25"/>
        <end position="211"/>
    </location>
</feature>
<evidence type="ECO:0000259" key="2">
    <source>
        <dbReference type="SMART" id="SM01007"/>
    </source>
</evidence>
<dbReference type="InterPro" id="IPR001303">
    <property type="entry name" value="Aldolase_II/adducin_N"/>
</dbReference>
<dbReference type="InterPro" id="IPR051017">
    <property type="entry name" value="Aldolase-II_Adducin_sf"/>
</dbReference>
<evidence type="ECO:0000256" key="1">
    <source>
        <dbReference type="ARBA" id="ARBA00037961"/>
    </source>
</evidence>
<dbReference type="Pfam" id="PF00596">
    <property type="entry name" value="Aldolase_II"/>
    <property type="match status" value="1"/>
</dbReference>
<dbReference type="NCBIfam" id="NF005451">
    <property type="entry name" value="PRK07044.1"/>
    <property type="match status" value="1"/>
</dbReference>
<protein>
    <submittedName>
        <fullName evidence="3">Class II aldolase/adducin family protein</fullName>
    </submittedName>
</protein>
<dbReference type="RefSeq" id="WP_111467787.1">
    <property type="nucleotide sequence ID" value="NZ_QLIX01000001.1"/>
</dbReference>